<dbReference type="InterPro" id="IPR000700">
    <property type="entry name" value="PAS-assoc_C"/>
</dbReference>
<reference evidence="10" key="1">
    <citation type="submission" date="2021-07" db="EMBL/GenBank/DDBJ databases">
        <title>Comparative genomics of Bacteroides fragilis group isolates reveals species-dependent resistance mechanisms and validates clinical tools for resistance prediction.</title>
        <authorList>
            <person name="Wallace M.J."/>
            <person name="Jean S."/>
            <person name="Wallace M.A."/>
            <person name="Carey-Ann B.D."/>
            <person name="Dantas G."/>
        </authorList>
    </citation>
    <scope>NUCLEOTIDE SEQUENCE</scope>
    <source>
        <strain evidence="10">BJH_160</strain>
    </source>
</reference>
<dbReference type="Gene3D" id="1.10.287.130">
    <property type="match status" value="1"/>
</dbReference>
<dbReference type="FunFam" id="3.30.565.10:FF:000006">
    <property type="entry name" value="Sensor histidine kinase WalK"/>
    <property type="match status" value="1"/>
</dbReference>
<comment type="caution">
    <text evidence="10">The sequence shown here is derived from an EMBL/GenBank/DDBJ whole genome shotgun (WGS) entry which is preliminary data.</text>
</comment>
<keyword evidence="7" id="KW-0472">Membrane</keyword>
<comment type="catalytic activity">
    <reaction evidence="1">
        <text>ATP + protein L-histidine = ADP + protein N-phospho-L-histidine.</text>
        <dbReference type="EC" id="2.7.13.3"/>
    </reaction>
</comment>
<organism evidence="10 11">
    <name type="scientific">Bacteroides thetaiotaomicron</name>
    <dbReference type="NCBI Taxonomy" id="818"/>
    <lineage>
        <taxon>Bacteria</taxon>
        <taxon>Pseudomonadati</taxon>
        <taxon>Bacteroidota</taxon>
        <taxon>Bacteroidia</taxon>
        <taxon>Bacteroidales</taxon>
        <taxon>Bacteroidaceae</taxon>
        <taxon>Bacteroides</taxon>
    </lineage>
</organism>
<dbReference type="Gene3D" id="3.30.565.10">
    <property type="entry name" value="Histidine kinase-like ATPase, C-terminal domain"/>
    <property type="match status" value="1"/>
</dbReference>
<protein>
    <recommendedName>
        <fullName evidence="2">histidine kinase</fullName>
        <ecNumber evidence="2">2.7.13.3</ecNumber>
    </recommendedName>
</protein>
<keyword evidence="3" id="KW-0597">Phosphoprotein</keyword>
<dbReference type="SMART" id="SM00388">
    <property type="entry name" value="HisKA"/>
    <property type="match status" value="1"/>
</dbReference>
<dbReference type="PRINTS" id="PR00344">
    <property type="entry name" value="BCTRLSENSOR"/>
</dbReference>
<dbReference type="Pfam" id="PF02518">
    <property type="entry name" value="HATPase_c"/>
    <property type="match status" value="1"/>
</dbReference>
<evidence type="ECO:0000256" key="3">
    <source>
        <dbReference type="ARBA" id="ARBA00022553"/>
    </source>
</evidence>
<feature type="domain" description="Histidine kinase" evidence="8">
    <location>
        <begin position="494"/>
        <end position="708"/>
    </location>
</feature>
<evidence type="ECO:0000313" key="10">
    <source>
        <dbReference type="EMBL" id="MCE9236309.1"/>
    </source>
</evidence>
<dbReference type="InterPro" id="IPR003661">
    <property type="entry name" value="HisK_dim/P_dom"/>
</dbReference>
<evidence type="ECO:0000313" key="11">
    <source>
        <dbReference type="Proteomes" id="UP001200544"/>
    </source>
</evidence>
<dbReference type="Pfam" id="PF00512">
    <property type="entry name" value="HisKA"/>
    <property type="match status" value="1"/>
</dbReference>
<dbReference type="CDD" id="cd00082">
    <property type="entry name" value="HisKA"/>
    <property type="match status" value="1"/>
</dbReference>
<dbReference type="InterPro" id="IPR036097">
    <property type="entry name" value="HisK_dim/P_sf"/>
</dbReference>
<dbReference type="PROSITE" id="PS50113">
    <property type="entry name" value="PAC"/>
    <property type="match status" value="1"/>
</dbReference>
<dbReference type="SMART" id="SM00387">
    <property type="entry name" value="HATPase_c"/>
    <property type="match status" value="1"/>
</dbReference>
<dbReference type="PANTHER" id="PTHR43711:SF31">
    <property type="entry name" value="HISTIDINE KINASE"/>
    <property type="match status" value="1"/>
</dbReference>
<evidence type="ECO:0000256" key="5">
    <source>
        <dbReference type="ARBA" id="ARBA00022777"/>
    </source>
</evidence>
<dbReference type="EC" id="2.7.13.3" evidence="2"/>
<dbReference type="EMBL" id="JAHYQA010000002">
    <property type="protein sequence ID" value="MCE9236309.1"/>
    <property type="molecule type" value="Genomic_DNA"/>
</dbReference>
<evidence type="ECO:0000256" key="7">
    <source>
        <dbReference type="SAM" id="Phobius"/>
    </source>
</evidence>
<evidence type="ECO:0000259" key="8">
    <source>
        <dbReference type="PROSITE" id="PS50109"/>
    </source>
</evidence>
<dbReference type="Gene3D" id="3.30.450.20">
    <property type="entry name" value="PAS domain"/>
    <property type="match status" value="1"/>
</dbReference>
<dbReference type="InterPro" id="IPR050736">
    <property type="entry name" value="Sensor_HK_Regulatory"/>
</dbReference>
<evidence type="ECO:0000256" key="1">
    <source>
        <dbReference type="ARBA" id="ARBA00000085"/>
    </source>
</evidence>
<proteinExistence type="predicted"/>
<keyword evidence="6" id="KW-0902">Two-component regulatory system</keyword>
<dbReference type="Proteomes" id="UP001200544">
    <property type="component" value="Unassembled WGS sequence"/>
</dbReference>
<keyword evidence="7" id="KW-1133">Transmembrane helix</keyword>
<evidence type="ECO:0000256" key="6">
    <source>
        <dbReference type="ARBA" id="ARBA00023012"/>
    </source>
</evidence>
<evidence type="ECO:0000259" key="9">
    <source>
        <dbReference type="PROSITE" id="PS50113"/>
    </source>
</evidence>
<dbReference type="PANTHER" id="PTHR43711">
    <property type="entry name" value="TWO-COMPONENT HISTIDINE KINASE"/>
    <property type="match status" value="1"/>
</dbReference>
<accession>A0AAW4YZD4</accession>
<feature type="domain" description="PAC" evidence="9">
    <location>
        <begin position="420"/>
        <end position="476"/>
    </location>
</feature>
<dbReference type="GO" id="GO:0000155">
    <property type="term" value="F:phosphorelay sensor kinase activity"/>
    <property type="evidence" value="ECO:0007669"/>
    <property type="project" value="InterPro"/>
</dbReference>
<dbReference type="SUPFAM" id="SSF55874">
    <property type="entry name" value="ATPase domain of HSP90 chaperone/DNA topoisomerase II/histidine kinase"/>
    <property type="match status" value="1"/>
</dbReference>
<dbReference type="InterPro" id="IPR005467">
    <property type="entry name" value="His_kinase_dom"/>
</dbReference>
<sequence length="713" mass="82045">MRKIVFLSDRRWISAQCRKEVEEVMRTEFPQVLSDCLIADEVTNDDLVDSLKVSDSLTAVLFLSWQKEGQHGNTILTSNISRLLSYYSDSPIFTLHNNATEVNGLIGGCFWNDSEIKEHLLPLIKTLLEEPHQQEVKIVTMGTPRPVINYTDYLDAGLSPDLCPANAIFCMKPPTFFEQYKYYLAMFLIMIILAVLYVVWLRRTLAERSKRLDIMRNYSSLIENMPVMYAREKLVYDTDGRIVDFIYQEVNPTFEKYILPKEKILGKKYSELNKVCSPELLDCYNALKGKKEMTFQYYLEKTKTYLTVIVVCSRTEGCIDVFCVDNTELSLTQQMLRSANHKLAAVLDAADMTPWRWELETDMFICDIDRHLYIMKEEAVTDGDQLMIPASVYFSKIYEPDRERVLLACKRLINGEVHKVKEEYRIAPRQGDTSHYEWVEVRAAVDEWDENGRPLSLVGSSLTVTQRKKMEEALVEAKVKAEEANTLKSAFLANISHEIRTPLNAIVGFSDLLASEEGELSEERQEYVRIIENNNVLLLQLISDVLDLSKIEAGTLDFVYTDIDVHGLFVELEDTIRLRNKKPGVRIWYHVQMTECIIHTDRSRLMQVVMNLINNAMKFTEEGSIEFGYYLQEDGFLYFYVTDTGYGIPEEHLNEIFGRFVKLNSFVQGTGLGLPICRTIVEKLGGKIGVVSQLGEGSTFWFTLPYTADEKML</sequence>
<dbReference type="InterPro" id="IPR004358">
    <property type="entry name" value="Sig_transdc_His_kin-like_C"/>
</dbReference>
<dbReference type="AlphaFoldDB" id="A0AAW4YZD4"/>
<keyword evidence="7" id="KW-0812">Transmembrane</keyword>
<evidence type="ECO:0000256" key="4">
    <source>
        <dbReference type="ARBA" id="ARBA00022679"/>
    </source>
</evidence>
<keyword evidence="4" id="KW-0808">Transferase</keyword>
<dbReference type="PROSITE" id="PS50109">
    <property type="entry name" value="HIS_KIN"/>
    <property type="match status" value="1"/>
</dbReference>
<evidence type="ECO:0000256" key="2">
    <source>
        <dbReference type="ARBA" id="ARBA00012438"/>
    </source>
</evidence>
<gene>
    <name evidence="10" type="ORF">K0H07_03940</name>
</gene>
<dbReference type="InterPro" id="IPR036890">
    <property type="entry name" value="HATPase_C_sf"/>
</dbReference>
<dbReference type="InterPro" id="IPR003594">
    <property type="entry name" value="HATPase_dom"/>
</dbReference>
<keyword evidence="5" id="KW-0418">Kinase</keyword>
<name>A0AAW4YZD4_BACT4</name>
<feature type="transmembrane region" description="Helical" evidence="7">
    <location>
        <begin position="182"/>
        <end position="201"/>
    </location>
</feature>
<dbReference type="SUPFAM" id="SSF47384">
    <property type="entry name" value="Homodimeric domain of signal transducing histidine kinase"/>
    <property type="match status" value="1"/>
</dbReference>